<dbReference type="Proteomes" id="UP000199532">
    <property type="component" value="Unassembled WGS sequence"/>
</dbReference>
<gene>
    <name evidence="1" type="ORF">SAMN04487995_0922</name>
</gene>
<keyword evidence="2" id="KW-1185">Reference proteome</keyword>
<dbReference type="AlphaFoldDB" id="A0A1H6QYT9"/>
<protein>
    <submittedName>
        <fullName evidence="1">Uncharacterized protein</fullName>
    </submittedName>
</protein>
<dbReference type="OrthoDB" id="798544at2"/>
<proteinExistence type="predicted"/>
<accession>A0A1H6QYT9</accession>
<reference evidence="1 2" key="1">
    <citation type="submission" date="2016-10" db="EMBL/GenBank/DDBJ databases">
        <authorList>
            <person name="de Groot N.N."/>
        </authorList>
    </citation>
    <scope>NUCLEOTIDE SEQUENCE [LARGE SCALE GENOMIC DNA]</scope>
    <source>
        <strain evidence="1 2">DSM 19938</strain>
    </source>
</reference>
<dbReference type="RefSeq" id="WP_090332431.1">
    <property type="nucleotide sequence ID" value="NZ_FNXY01000001.1"/>
</dbReference>
<evidence type="ECO:0000313" key="2">
    <source>
        <dbReference type="Proteomes" id="UP000199532"/>
    </source>
</evidence>
<sequence>MATTTDISLIYETLLCSPGMSEQIKVDLRVSRKSLLFLAACVENELSGKNDPGLGLVGYFGEQTVKELEKLVSDSLSKADLSALNEKLKGLS</sequence>
<name>A0A1H6QYT9_9BACT</name>
<dbReference type="EMBL" id="FNXY01000001">
    <property type="protein sequence ID" value="SEI46134.1"/>
    <property type="molecule type" value="Genomic_DNA"/>
</dbReference>
<evidence type="ECO:0000313" key="1">
    <source>
        <dbReference type="EMBL" id="SEI46134.1"/>
    </source>
</evidence>
<organism evidence="1 2">
    <name type="scientific">Dyadobacter koreensis</name>
    <dbReference type="NCBI Taxonomy" id="408657"/>
    <lineage>
        <taxon>Bacteria</taxon>
        <taxon>Pseudomonadati</taxon>
        <taxon>Bacteroidota</taxon>
        <taxon>Cytophagia</taxon>
        <taxon>Cytophagales</taxon>
        <taxon>Spirosomataceae</taxon>
        <taxon>Dyadobacter</taxon>
    </lineage>
</organism>